<dbReference type="OMA" id="CYCYDLM"/>
<dbReference type="AlphaFoldDB" id="M7SAW2"/>
<dbReference type="Proteomes" id="UP000012174">
    <property type="component" value="Unassembled WGS sequence"/>
</dbReference>
<reference evidence="2" key="1">
    <citation type="journal article" date="2013" name="Genome Announc.">
        <title>Draft genome sequence of the grapevine dieback fungus Eutypa lata UCR-EL1.</title>
        <authorList>
            <person name="Blanco-Ulate B."/>
            <person name="Rolshausen P.E."/>
            <person name="Cantu D."/>
        </authorList>
    </citation>
    <scope>NUCLEOTIDE SEQUENCE [LARGE SCALE GENOMIC DNA]</scope>
    <source>
        <strain evidence="2">UCR-EL1</strain>
    </source>
</reference>
<proteinExistence type="predicted"/>
<name>M7SAW2_EUTLA</name>
<dbReference type="KEGG" id="ela:UCREL1_11770"/>
<gene>
    <name evidence="1" type="ORF">UCREL1_11770</name>
</gene>
<keyword evidence="2" id="KW-1185">Reference proteome</keyword>
<protein>
    <submittedName>
        <fullName evidence="1">Uncharacterized protein</fullName>
    </submittedName>
</protein>
<dbReference type="EMBL" id="KB707656">
    <property type="protein sequence ID" value="EMR61298.1"/>
    <property type="molecule type" value="Genomic_DNA"/>
</dbReference>
<accession>M7SAW2</accession>
<dbReference type="HOGENOM" id="CLU_089703_0_0_1"/>
<organism evidence="1 2">
    <name type="scientific">Eutypa lata (strain UCR-EL1)</name>
    <name type="common">Grapevine dieback disease fungus</name>
    <name type="synonym">Eutypa armeniacae</name>
    <dbReference type="NCBI Taxonomy" id="1287681"/>
    <lineage>
        <taxon>Eukaryota</taxon>
        <taxon>Fungi</taxon>
        <taxon>Dikarya</taxon>
        <taxon>Ascomycota</taxon>
        <taxon>Pezizomycotina</taxon>
        <taxon>Sordariomycetes</taxon>
        <taxon>Xylariomycetidae</taxon>
        <taxon>Xylariales</taxon>
        <taxon>Diatrypaceae</taxon>
        <taxon>Eutypa</taxon>
    </lineage>
</organism>
<dbReference type="eggNOG" id="ENOG502RR87">
    <property type="taxonomic scope" value="Eukaryota"/>
</dbReference>
<dbReference type="OrthoDB" id="3727368at2759"/>
<evidence type="ECO:0000313" key="2">
    <source>
        <dbReference type="Proteomes" id="UP000012174"/>
    </source>
</evidence>
<sequence length="229" mass="25448">MGFDVFDKINKAGQATEAYIRKRWEFRHVSEAERRRIEERNRFLALVAAKVTGSSMVEMPPLTCSYDAGLDPTNAATSNSNSSSGSKAVFLVTLPIAFGPFELSRSTYRLLARHLGMSLNSVSHWALCVIDRDPGGASFSYDLMSDQLALNALGRNYFRVAEVTPDFIESWTSCYYVGETMKSHEVIRQLEPSQTAVRRQGYQPADAKRGTVLTIAEDRTGPYGSEAKV</sequence>
<evidence type="ECO:0000313" key="1">
    <source>
        <dbReference type="EMBL" id="EMR61298.1"/>
    </source>
</evidence>